<feature type="transmembrane region" description="Helical" evidence="1">
    <location>
        <begin position="21"/>
        <end position="40"/>
    </location>
</feature>
<gene>
    <name evidence="2" type="ORF">ACFSJE_02070</name>
</gene>
<evidence type="ECO:0000313" key="2">
    <source>
        <dbReference type="EMBL" id="MFD2098542.1"/>
    </source>
</evidence>
<keyword evidence="1" id="KW-0472">Membrane</keyword>
<evidence type="ECO:0000256" key="1">
    <source>
        <dbReference type="SAM" id="Phobius"/>
    </source>
</evidence>
<dbReference type="EMBL" id="JBHUHU010000001">
    <property type="protein sequence ID" value="MFD2098542.1"/>
    <property type="molecule type" value="Genomic_DNA"/>
</dbReference>
<sequence length="255" mass="29565">MLKFFRKIRQSLLSEGKTGKYLKYAVGEIVLVVIGIFLAIQLNELNEKRKDHEKELSFLSKLKDDIHLDITNLSQTDSLFASYESSSNRALKLFYSAKTVGDIIAVDTLFRTGWTNLKINRKTYDEMRNTSGIYILKNKKLINDITDYYALIEATQQQIAGLNLSSQTFFSSQDLIPHMLLVKDYNKPWFDINTIDTTWIGDFNAPTTLGLYRYYGNAQFGVNYLRREWGQSIIKSGRKVIHDIEQELKNKNYNQ</sequence>
<name>A0ABW4XSJ0_9FLAO</name>
<comment type="caution">
    <text evidence="2">The sequence shown here is derived from an EMBL/GenBank/DDBJ whole genome shotgun (WGS) entry which is preliminary data.</text>
</comment>
<protein>
    <submittedName>
        <fullName evidence="2">DUF6090 family protein</fullName>
    </submittedName>
</protein>
<dbReference type="Proteomes" id="UP001597342">
    <property type="component" value="Unassembled WGS sequence"/>
</dbReference>
<evidence type="ECO:0000313" key="3">
    <source>
        <dbReference type="Proteomes" id="UP001597342"/>
    </source>
</evidence>
<dbReference type="RefSeq" id="WP_379829318.1">
    <property type="nucleotide sequence ID" value="NZ_JBHUHU010000001.1"/>
</dbReference>
<keyword evidence="1" id="KW-0812">Transmembrane</keyword>
<organism evidence="2 3">
    <name type="scientific">Flagellimonas iocasae</name>
    <dbReference type="NCBI Taxonomy" id="2055905"/>
    <lineage>
        <taxon>Bacteria</taxon>
        <taxon>Pseudomonadati</taxon>
        <taxon>Bacteroidota</taxon>
        <taxon>Flavobacteriia</taxon>
        <taxon>Flavobacteriales</taxon>
        <taxon>Flavobacteriaceae</taxon>
        <taxon>Flagellimonas</taxon>
    </lineage>
</organism>
<keyword evidence="3" id="KW-1185">Reference proteome</keyword>
<keyword evidence="1" id="KW-1133">Transmembrane helix</keyword>
<reference evidence="3" key="1">
    <citation type="journal article" date="2019" name="Int. J. Syst. Evol. Microbiol.">
        <title>The Global Catalogue of Microorganisms (GCM) 10K type strain sequencing project: providing services to taxonomists for standard genome sequencing and annotation.</title>
        <authorList>
            <consortium name="The Broad Institute Genomics Platform"/>
            <consortium name="The Broad Institute Genome Sequencing Center for Infectious Disease"/>
            <person name="Wu L."/>
            <person name="Ma J."/>
        </authorList>
    </citation>
    <scope>NUCLEOTIDE SEQUENCE [LARGE SCALE GENOMIC DNA]</scope>
    <source>
        <strain evidence="3">JCM 3389</strain>
    </source>
</reference>
<dbReference type="InterPro" id="IPR045749">
    <property type="entry name" value="DUF6090"/>
</dbReference>
<proteinExistence type="predicted"/>
<accession>A0ABW4XSJ0</accession>
<dbReference type="Pfam" id="PF19578">
    <property type="entry name" value="DUF6090"/>
    <property type="match status" value="1"/>
</dbReference>